<feature type="transmembrane region" description="Helical" evidence="1">
    <location>
        <begin position="20"/>
        <end position="41"/>
    </location>
</feature>
<gene>
    <name evidence="2" type="ORF">SCF082_LOCUS2107</name>
    <name evidence="3" type="ORF">SCF082_LOCUS2120</name>
</gene>
<name>A0ABP0HK02_9DINO</name>
<organism evidence="2 4">
    <name type="scientific">Durusdinium trenchii</name>
    <dbReference type="NCBI Taxonomy" id="1381693"/>
    <lineage>
        <taxon>Eukaryota</taxon>
        <taxon>Sar</taxon>
        <taxon>Alveolata</taxon>
        <taxon>Dinophyceae</taxon>
        <taxon>Suessiales</taxon>
        <taxon>Symbiodiniaceae</taxon>
        <taxon>Durusdinium</taxon>
    </lineage>
</organism>
<evidence type="ECO:0000313" key="4">
    <source>
        <dbReference type="Proteomes" id="UP001642464"/>
    </source>
</evidence>
<sequence length="207" mass="22792">MFPPKRSSFRNPNDASCALGLWILLVVAFIAFVAMTLRSFWEDVQRPTRESVSNERLQMPTVRLDVCELKVFQRSLNYSLLEHLLLERELEFLMPNGTEPAATLLGCCFCQFLVEDGEGEHSALPPVVLAAAGADPQRAAAAELQLCEWLVHPTLLGECKPSCLAETGELPQDLCPLPCEEPHHNRAFAGGIGEVVGLAGRALRRTP</sequence>
<proteinExistence type="predicted"/>
<evidence type="ECO:0000313" key="3">
    <source>
        <dbReference type="EMBL" id="CAK8990167.1"/>
    </source>
</evidence>
<dbReference type="EMBL" id="CAXAMM010001047">
    <property type="protein sequence ID" value="CAK8990137.1"/>
    <property type="molecule type" value="Genomic_DNA"/>
</dbReference>
<keyword evidence="1" id="KW-0812">Transmembrane</keyword>
<dbReference type="Proteomes" id="UP001642464">
    <property type="component" value="Unassembled WGS sequence"/>
</dbReference>
<evidence type="ECO:0000313" key="2">
    <source>
        <dbReference type="EMBL" id="CAK8990137.1"/>
    </source>
</evidence>
<evidence type="ECO:0000256" key="1">
    <source>
        <dbReference type="SAM" id="Phobius"/>
    </source>
</evidence>
<comment type="caution">
    <text evidence="2">The sequence shown here is derived from an EMBL/GenBank/DDBJ whole genome shotgun (WGS) entry which is preliminary data.</text>
</comment>
<dbReference type="EMBL" id="CAXAMM010001058">
    <property type="protein sequence ID" value="CAK8990167.1"/>
    <property type="molecule type" value="Genomic_DNA"/>
</dbReference>
<keyword evidence="1" id="KW-0472">Membrane</keyword>
<keyword evidence="4" id="KW-1185">Reference proteome</keyword>
<keyword evidence="1" id="KW-1133">Transmembrane helix</keyword>
<accession>A0ABP0HK02</accession>
<reference evidence="2 4" key="1">
    <citation type="submission" date="2024-02" db="EMBL/GenBank/DDBJ databases">
        <authorList>
            <person name="Chen Y."/>
            <person name="Shah S."/>
            <person name="Dougan E. K."/>
            <person name="Thang M."/>
            <person name="Chan C."/>
        </authorList>
    </citation>
    <scope>NUCLEOTIDE SEQUENCE [LARGE SCALE GENOMIC DNA]</scope>
</reference>
<protein>
    <submittedName>
        <fullName evidence="2">Uncharacterized protein</fullName>
    </submittedName>
</protein>